<sequence>MEEEDRCSSSNPGGIGQEEEDEDGKVLRFLDSLDTYLTLFDSLSSTLRQELSACDLCLSIPSREDIYWLQGWFEVASARHSMGSSRISSVLLDQKVQSAATTFQVRKSIDGSPS</sequence>
<reference evidence="3 4" key="1">
    <citation type="journal article" date="2014" name="Agronomy (Basel)">
        <title>A Draft Genome Sequence for Ensete ventricosum, the Drought-Tolerant Tree Against Hunger.</title>
        <authorList>
            <person name="Harrison J."/>
            <person name="Moore K.A."/>
            <person name="Paszkiewicz K."/>
            <person name="Jones T."/>
            <person name="Grant M."/>
            <person name="Ambacheew D."/>
            <person name="Muzemil S."/>
            <person name="Studholme D.J."/>
        </authorList>
    </citation>
    <scope>NUCLEOTIDE SEQUENCE [LARGE SCALE GENOMIC DNA]</scope>
</reference>
<dbReference type="EMBL" id="AMZH03003138">
    <property type="protein sequence ID" value="RRT73281.1"/>
    <property type="molecule type" value="Genomic_DNA"/>
</dbReference>
<dbReference type="AlphaFoldDB" id="A0A427AAQ5"/>
<evidence type="ECO:0000313" key="3">
    <source>
        <dbReference type="EMBL" id="RRT73281.1"/>
    </source>
</evidence>
<proteinExistence type="predicted"/>
<organism evidence="3 4">
    <name type="scientific">Ensete ventricosum</name>
    <name type="common">Abyssinian banana</name>
    <name type="synonym">Musa ensete</name>
    <dbReference type="NCBI Taxonomy" id="4639"/>
    <lineage>
        <taxon>Eukaryota</taxon>
        <taxon>Viridiplantae</taxon>
        <taxon>Streptophyta</taxon>
        <taxon>Embryophyta</taxon>
        <taxon>Tracheophyta</taxon>
        <taxon>Spermatophyta</taxon>
        <taxon>Magnoliopsida</taxon>
        <taxon>Liliopsida</taxon>
        <taxon>Zingiberales</taxon>
        <taxon>Musaceae</taxon>
        <taxon>Ensete</taxon>
    </lineage>
</organism>
<feature type="region of interest" description="Disordered" evidence="2">
    <location>
        <begin position="1"/>
        <end position="23"/>
    </location>
</feature>
<feature type="non-terminal residue" evidence="3">
    <location>
        <position position="114"/>
    </location>
</feature>
<comment type="caution">
    <text evidence="3">The sequence shown here is derived from an EMBL/GenBank/DDBJ whole genome shotgun (WGS) entry which is preliminary data.</text>
</comment>
<evidence type="ECO:0000256" key="1">
    <source>
        <dbReference type="ARBA" id="ARBA00093634"/>
    </source>
</evidence>
<protein>
    <recommendedName>
        <fullName evidence="1">Vacuolar ATPase assembly protein VMA22</fullName>
    </recommendedName>
</protein>
<dbReference type="Proteomes" id="UP000287651">
    <property type="component" value="Unassembled WGS sequence"/>
</dbReference>
<evidence type="ECO:0000256" key="2">
    <source>
        <dbReference type="SAM" id="MobiDB-lite"/>
    </source>
</evidence>
<dbReference type="PANTHER" id="PTHR31996">
    <property type="entry name" value="COILED-COIL DOMAIN-CONTAINING PROTEIN 115"/>
    <property type="match status" value="1"/>
</dbReference>
<dbReference type="GO" id="GO:0051082">
    <property type="term" value="F:unfolded protein binding"/>
    <property type="evidence" value="ECO:0007669"/>
    <property type="project" value="TreeGrafter"/>
</dbReference>
<dbReference type="GO" id="GO:0070072">
    <property type="term" value="P:vacuolar proton-transporting V-type ATPase complex assembly"/>
    <property type="evidence" value="ECO:0007669"/>
    <property type="project" value="InterPro"/>
</dbReference>
<name>A0A427AAQ5_ENSVE</name>
<dbReference type="PANTHER" id="PTHR31996:SF2">
    <property type="entry name" value="COILED-COIL DOMAIN-CONTAINING PROTEIN 115"/>
    <property type="match status" value="1"/>
</dbReference>
<evidence type="ECO:0000313" key="4">
    <source>
        <dbReference type="Proteomes" id="UP000287651"/>
    </source>
</evidence>
<accession>A0A427AAQ5</accession>
<dbReference type="InterPro" id="IPR040357">
    <property type="entry name" value="Vma22/CCDC115"/>
</dbReference>
<gene>
    <name evidence="3" type="ORF">B296_00031491</name>
</gene>